<evidence type="ECO:0000256" key="3">
    <source>
        <dbReference type="PROSITE-ProRule" id="PRU00221"/>
    </source>
</evidence>
<dbReference type="PANTHER" id="PTHR22889:SF0">
    <property type="entry name" value="WD REPEAT-CONTAINING PROTEIN 89"/>
    <property type="match status" value="1"/>
</dbReference>
<dbReference type="SMART" id="SM00320">
    <property type="entry name" value="WD40"/>
    <property type="match status" value="4"/>
</dbReference>
<dbReference type="InterPro" id="IPR015943">
    <property type="entry name" value="WD40/YVTN_repeat-like_dom_sf"/>
</dbReference>
<dbReference type="InterPro" id="IPR036322">
    <property type="entry name" value="WD40_repeat_dom_sf"/>
</dbReference>
<evidence type="ECO:0000313" key="5">
    <source>
        <dbReference type="EMBL" id="PWZ32574.1"/>
    </source>
</evidence>
<gene>
    <name evidence="5" type="primary">wdr89</name>
    <name evidence="5" type="ORF">Zm00014a_033131</name>
</gene>
<evidence type="ECO:0000313" key="6">
    <source>
        <dbReference type="Proteomes" id="UP000251960"/>
    </source>
</evidence>
<keyword evidence="2" id="KW-0677">Repeat</keyword>
<evidence type="ECO:0000256" key="4">
    <source>
        <dbReference type="SAM" id="MobiDB-lite"/>
    </source>
</evidence>
<dbReference type="PROSITE" id="PS00678">
    <property type="entry name" value="WD_REPEATS_1"/>
    <property type="match status" value="1"/>
</dbReference>
<name>A0A3L6FH54_MAIZE</name>
<dbReference type="PROSITE" id="PS50294">
    <property type="entry name" value="WD_REPEATS_REGION"/>
    <property type="match status" value="1"/>
</dbReference>
<dbReference type="Proteomes" id="UP000251960">
    <property type="component" value="Chromosome 3"/>
</dbReference>
<dbReference type="PANTHER" id="PTHR22889">
    <property type="entry name" value="WD REPEAT-CONTAINING PROTEIN 89"/>
    <property type="match status" value="1"/>
</dbReference>
<dbReference type="Pfam" id="PF00400">
    <property type="entry name" value="WD40"/>
    <property type="match status" value="2"/>
</dbReference>
<dbReference type="ExpressionAtlas" id="A0A3L6FH54">
    <property type="expression patterns" value="baseline and differential"/>
</dbReference>
<accession>A0A3L6FH54</accession>
<feature type="compositionally biased region" description="Low complexity" evidence="4">
    <location>
        <begin position="65"/>
        <end position="78"/>
    </location>
</feature>
<reference evidence="5 6" key="1">
    <citation type="journal article" date="2018" name="Nat. Genet.">
        <title>Extensive intraspecific gene order and gene structural variations between Mo17 and other maize genomes.</title>
        <authorList>
            <person name="Sun S."/>
            <person name="Zhou Y."/>
            <person name="Chen J."/>
            <person name="Shi J."/>
            <person name="Zhao H."/>
            <person name="Zhao H."/>
            <person name="Song W."/>
            <person name="Zhang M."/>
            <person name="Cui Y."/>
            <person name="Dong X."/>
            <person name="Liu H."/>
            <person name="Ma X."/>
            <person name="Jiao Y."/>
            <person name="Wang B."/>
            <person name="Wei X."/>
            <person name="Stein J.C."/>
            <person name="Glaubitz J.C."/>
            <person name="Lu F."/>
            <person name="Yu G."/>
            <person name="Liang C."/>
            <person name="Fengler K."/>
            <person name="Li B."/>
            <person name="Rafalski A."/>
            <person name="Schnable P.S."/>
            <person name="Ware D.H."/>
            <person name="Buckler E.S."/>
            <person name="Lai J."/>
        </authorList>
    </citation>
    <scope>NUCLEOTIDE SEQUENCE [LARGE SCALE GENOMIC DNA]</scope>
    <source>
        <strain evidence="6">cv. Missouri 17</strain>
        <tissue evidence="5">Seedling</tissue>
    </source>
</reference>
<protein>
    <submittedName>
        <fullName evidence="5">WD repeat-containing protein 89</fullName>
    </submittedName>
</protein>
<organism evidence="5 6">
    <name type="scientific">Zea mays</name>
    <name type="common">Maize</name>
    <dbReference type="NCBI Taxonomy" id="4577"/>
    <lineage>
        <taxon>Eukaryota</taxon>
        <taxon>Viridiplantae</taxon>
        <taxon>Streptophyta</taxon>
        <taxon>Embryophyta</taxon>
        <taxon>Tracheophyta</taxon>
        <taxon>Spermatophyta</taxon>
        <taxon>Magnoliopsida</taxon>
        <taxon>Liliopsida</taxon>
        <taxon>Poales</taxon>
        <taxon>Poaceae</taxon>
        <taxon>PACMAD clade</taxon>
        <taxon>Panicoideae</taxon>
        <taxon>Andropogonodae</taxon>
        <taxon>Andropogoneae</taxon>
        <taxon>Tripsacinae</taxon>
        <taxon>Zea</taxon>
    </lineage>
</organism>
<proteinExistence type="predicted"/>
<evidence type="ECO:0000256" key="1">
    <source>
        <dbReference type="ARBA" id="ARBA00022574"/>
    </source>
</evidence>
<keyword evidence="1 3" id="KW-0853">WD repeat</keyword>
<dbReference type="PROSITE" id="PS50082">
    <property type="entry name" value="WD_REPEATS_2"/>
    <property type="match status" value="1"/>
</dbReference>
<evidence type="ECO:0000256" key="2">
    <source>
        <dbReference type="ARBA" id="ARBA00022737"/>
    </source>
</evidence>
<dbReference type="InterPro" id="IPR039328">
    <property type="entry name" value="WDR89"/>
</dbReference>
<comment type="caution">
    <text evidence="5">The sequence shown here is derived from an EMBL/GenBank/DDBJ whole genome shotgun (WGS) entry which is preliminary data.</text>
</comment>
<dbReference type="InterPro" id="IPR001680">
    <property type="entry name" value="WD40_rpt"/>
</dbReference>
<dbReference type="AlphaFoldDB" id="A0A3L6FH54"/>
<feature type="repeat" description="WD" evidence="3">
    <location>
        <begin position="140"/>
        <end position="183"/>
    </location>
</feature>
<sequence length="471" mass="51666">MLKAQSRDDCHDLNWFQPASWFAVRTGAQSEVITICCLFGESCVMDGYGEAAAVAMELEAEASPSRGRSSPVVSGSPSQNSDGSMSSWRLGLKNSIQTNFGDDYVFQIASCQEISTLAVSLSTNALKFYSPETGQYLGECKGHEGTIHEISFSAPSSPQVICSCSSDGTVRAWDTRNFKQISLLRGGVSQEMFTFAFGGSNGSLLAAGSNAQVLFWDWRSSRQIACLEESHMDDVTQVKFTPDQQSKLISAAVDGLICVFDTDGDIDDDNHLLSVMNAETSVAKVGFFGNKYKKLWCLTHIETLSVWDWNDGARELNIEDARSLATDRWNLDHVSICPPGLFQCETKATDPVDYFVDCHYSVPDDRLWLIGGTTAGTLGYFPVRNDHDGPIGSAEAILEGGHTGVVRSVYPSSGIHGRLGQNRGIFGWTGGEDGRLCCWRSDEIAETNKSWISSSLVWKQQKKTKNRHQPY</sequence>
<dbReference type="InterPro" id="IPR019775">
    <property type="entry name" value="WD40_repeat_CS"/>
</dbReference>
<dbReference type="SUPFAM" id="SSF50978">
    <property type="entry name" value="WD40 repeat-like"/>
    <property type="match status" value="1"/>
</dbReference>
<dbReference type="EMBL" id="NCVQ01000004">
    <property type="protein sequence ID" value="PWZ32574.1"/>
    <property type="molecule type" value="Genomic_DNA"/>
</dbReference>
<dbReference type="Gene3D" id="2.130.10.10">
    <property type="entry name" value="YVTN repeat-like/Quinoprotein amine dehydrogenase"/>
    <property type="match status" value="2"/>
</dbReference>
<feature type="region of interest" description="Disordered" evidence="4">
    <location>
        <begin position="65"/>
        <end position="86"/>
    </location>
</feature>